<dbReference type="Proteomes" id="UP000295388">
    <property type="component" value="Unassembled WGS sequence"/>
</dbReference>
<dbReference type="RefSeq" id="WP_133805116.1">
    <property type="nucleotide sequence ID" value="NZ_SNWQ01000030.1"/>
</dbReference>
<dbReference type="Pfam" id="PF07336">
    <property type="entry name" value="ABATE"/>
    <property type="match status" value="1"/>
</dbReference>
<protein>
    <submittedName>
        <fullName evidence="2">Putative stress-induced transcription regulator</fullName>
    </submittedName>
</protein>
<dbReference type="PANTHER" id="PTHR35525">
    <property type="entry name" value="BLL6575 PROTEIN"/>
    <property type="match status" value="1"/>
</dbReference>
<dbReference type="InterPro" id="IPR010852">
    <property type="entry name" value="ABATE"/>
</dbReference>
<reference evidence="2 3" key="1">
    <citation type="submission" date="2019-03" db="EMBL/GenBank/DDBJ databases">
        <title>Genomic Encyclopedia of Type Strains, Phase III (KMG-III): the genomes of soil and plant-associated and newly described type strains.</title>
        <authorList>
            <person name="Whitman W."/>
        </authorList>
    </citation>
    <scope>NUCLEOTIDE SEQUENCE [LARGE SCALE GENOMIC DNA]</scope>
    <source>
        <strain evidence="2 3">VKM Ac-2527</strain>
    </source>
</reference>
<evidence type="ECO:0000259" key="1">
    <source>
        <dbReference type="Pfam" id="PF11706"/>
    </source>
</evidence>
<dbReference type="AlphaFoldDB" id="A0A4R6JEJ0"/>
<keyword evidence="3" id="KW-1185">Reference proteome</keyword>
<sequence length="191" mass="20638">MHLNPYGADAVLLAVNLVTQPATTPAELADRCEESGVESRLVRDRHVTQADLAAVRVALDEWLAVVDATDDRKRVELVNAMLAKYTEHPRLTNHAGDGWHMHYRPDDVPVGRLVATLISTGTALHLAGRGITRLGRCATDGCNNVYADLSRSGRQRYCSPACSNRDAVRRHRARAGSAEAGGGSGRTTMGE</sequence>
<dbReference type="InterPro" id="IPR023286">
    <property type="entry name" value="ABATE_dom_sf"/>
</dbReference>
<dbReference type="OrthoDB" id="3531194at2"/>
<feature type="domain" description="Zinc finger CGNR" evidence="1">
    <location>
        <begin position="133"/>
        <end position="174"/>
    </location>
</feature>
<dbReference type="SUPFAM" id="SSF160904">
    <property type="entry name" value="Jann2411-like"/>
    <property type="match status" value="1"/>
</dbReference>
<dbReference type="Pfam" id="PF11706">
    <property type="entry name" value="zf-CGNR"/>
    <property type="match status" value="1"/>
</dbReference>
<accession>A0A4R6JEJ0</accession>
<organism evidence="2 3">
    <name type="scientific">Kribbella caucasensis</name>
    <dbReference type="NCBI Taxonomy" id="2512215"/>
    <lineage>
        <taxon>Bacteria</taxon>
        <taxon>Bacillati</taxon>
        <taxon>Actinomycetota</taxon>
        <taxon>Actinomycetes</taxon>
        <taxon>Propionibacteriales</taxon>
        <taxon>Kribbellaceae</taxon>
        <taxon>Kribbella</taxon>
    </lineage>
</organism>
<comment type="caution">
    <text evidence="2">The sequence shown here is derived from an EMBL/GenBank/DDBJ whole genome shotgun (WGS) entry which is preliminary data.</text>
</comment>
<dbReference type="PANTHER" id="PTHR35525:SF3">
    <property type="entry name" value="BLL6575 PROTEIN"/>
    <property type="match status" value="1"/>
</dbReference>
<gene>
    <name evidence="2" type="ORF">EV643_13020</name>
</gene>
<evidence type="ECO:0000313" key="2">
    <source>
        <dbReference type="EMBL" id="TDO33837.1"/>
    </source>
</evidence>
<dbReference type="EMBL" id="SNWQ01000030">
    <property type="protein sequence ID" value="TDO33837.1"/>
    <property type="molecule type" value="Genomic_DNA"/>
</dbReference>
<dbReference type="Gene3D" id="1.10.3300.10">
    <property type="entry name" value="Jann2411-like domain"/>
    <property type="match status" value="1"/>
</dbReference>
<dbReference type="InterPro" id="IPR021005">
    <property type="entry name" value="Znf_CGNR"/>
</dbReference>
<evidence type="ECO:0000313" key="3">
    <source>
        <dbReference type="Proteomes" id="UP000295388"/>
    </source>
</evidence>
<name>A0A4R6JEJ0_9ACTN</name>
<proteinExistence type="predicted"/>